<accession>A0A8S5PRS2</accession>
<dbReference type="NCBIfam" id="TIGR01725">
    <property type="entry name" value="phge_HK97_gp10"/>
    <property type="match status" value="1"/>
</dbReference>
<reference evidence="1" key="1">
    <citation type="journal article" date="2021" name="Proc. Natl. Acad. Sci. U.S.A.">
        <title>A Catalog of Tens of Thousands of Viruses from Human Metagenomes Reveals Hidden Associations with Chronic Diseases.</title>
        <authorList>
            <person name="Tisza M.J."/>
            <person name="Buck C.B."/>
        </authorList>
    </citation>
    <scope>NUCLEOTIDE SEQUENCE</scope>
    <source>
        <strain evidence="1">CtkJH11</strain>
    </source>
</reference>
<protein>
    <submittedName>
        <fullName evidence="1">Tail component</fullName>
    </submittedName>
</protein>
<dbReference type="EMBL" id="BK015484">
    <property type="protein sequence ID" value="DAE09197.1"/>
    <property type="molecule type" value="Genomic_DNA"/>
</dbReference>
<evidence type="ECO:0000313" key="1">
    <source>
        <dbReference type="EMBL" id="DAE09197.1"/>
    </source>
</evidence>
<sequence>MAKFEAKGIDEMMQELNALEVEEIAPRMLEESVPILEEAVKIEVGKHKDTGDMYKSIRATKANRNKNGYYICVRPTGYASLKKWKNSRKKRRGAKRERVRNMEKLVYLEYGTSRQTARPVLTRAVNKAEGAVIRKMQEVFDREADAM</sequence>
<proteinExistence type="predicted"/>
<dbReference type="InterPro" id="IPR010064">
    <property type="entry name" value="HK97-gp10_tail"/>
</dbReference>
<name>A0A8S5PRS2_9CAUD</name>
<organism evidence="1">
    <name type="scientific">Siphoviridae sp. ctkJH11</name>
    <dbReference type="NCBI Taxonomy" id="2825641"/>
    <lineage>
        <taxon>Viruses</taxon>
        <taxon>Duplodnaviria</taxon>
        <taxon>Heunggongvirae</taxon>
        <taxon>Uroviricota</taxon>
        <taxon>Caudoviricetes</taxon>
    </lineage>
</organism>